<dbReference type="Gene3D" id="3.40.50.1820">
    <property type="entry name" value="alpha/beta hydrolase"/>
    <property type="match status" value="1"/>
</dbReference>
<evidence type="ECO:0000259" key="1">
    <source>
        <dbReference type="Pfam" id="PF00326"/>
    </source>
</evidence>
<evidence type="ECO:0000259" key="2">
    <source>
        <dbReference type="Pfam" id="PF00930"/>
    </source>
</evidence>
<dbReference type="InterPro" id="IPR002469">
    <property type="entry name" value="Peptidase_S9B_N"/>
</dbReference>
<dbReference type="KEGG" id="nso:NIASO_10555"/>
<keyword evidence="4" id="KW-1185">Reference proteome</keyword>
<dbReference type="MEROPS" id="S09.013"/>
<evidence type="ECO:0000313" key="3">
    <source>
        <dbReference type="EMBL" id="AHF15473.1"/>
    </source>
</evidence>
<dbReference type="InterPro" id="IPR001375">
    <property type="entry name" value="Peptidase_S9_cat"/>
</dbReference>
<dbReference type="PANTHER" id="PTHR11731">
    <property type="entry name" value="PROTEASE FAMILY S9B,C DIPEPTIDYL-PEPTIDASE IV-RELATED"/>
    <property type="match status" value="1"/>
</dbReference>
<dbReference type="Proteomes" id="UP000003586">
    <property type="component" value="Chromosome"/>
</dbReference>
<accession>W0F0W2</accession>
<dbReference type="SUPFAM" id="SSF82171">
    <property type="entry name" value="DPP6 N-terminal domain-like"/>
    <property type="match status" value="1"/>
</dbReference>
<dbReference type="AlphaFoldDB" id="W0F0W2"/>
<dbReference type="GO" id="GO:0008239">
    <property type="term" value="F:dipeptidyl-peptidase activity"/>
    <property type="evidence" value="ECO:0007669"/>
    <property type="project" value="TreeGrafter"/>
</dbReference>
<dbReference type="HOGENOM" id="CLU_006105_2_0_10"/>
<dbReference type="eggNOG" id="COG0823">
    <property type="taxonomic scope" value="Bacteria"/>
</dbReference>
<feature type="domain" description="Dipeptidylpeptidase IV N-terminal" evidence="2">
    <location>
        <begin position="79"/>
        <end position="428"/>
    </location>
</feature>
<protein>
    <submittedName>
        <fullName evidence="3">Peptidase S9</fullName>
    </submittedName>
</protein>
<dbReference type="GO" id="GO:0006508">
    <property type="term" value="P:proteolysis"/>
    <property type="evidence" value="ECO:0007669"/>
    <property type="project" value="InterPro"/>
</dbReference>
<dbReference type="Pfam" id="PF00930">
    <property type="entry name" value="DPPIV_N"/>
    <property type="match status" value="1"/>
</dbReference>
<gene>
    <name evidence="3" type="ORF">NIASO_10555</name>
</gene>
<feature type="domain" description="Peptidase S9 prolyl oligopeptidase catalytic" evidence="1">
    <location>
        <begin position="522"/>
        <end position="708"/>
    </location>
</feature>
<dbReference type="PANTHER" id="PTHR11731:SF193">
    <property type="entry name" value="DIPEPTIDYL PEPTIDASE 9"/>
    <property type="match status" value="1"/>
</dbReference>
<proteinExistence type="predicted"/>
<dbReference type="OrthoDB" id="9812921at2"/>
<dbReference type="InterPro" id="IPR050278">
    <property type="entry name" value="Serine_Prot_S9B/DPPIV"/>
</dbReference>
<dbReference type="GO" id="GO:0008236">
    <property type="term" value="F:serine-type peptidase activity"/>
    <property type="evidence" value="ECO:0007669"/>
    <property type="project" value="InterPro"/>
</dbReference>
<dbReference type="InterPro" id="IPR029058">
    <property type="entry name" value="AB_hydrolase_fold"/>
</dbReference>
<dbReference type="SUPFAM" id="SSF53474">
    <property type="entry name" value="alpha/beta-Hydrolases"/>
    <property type="match status" value="1"/>
</dbReference>
<dbReference type="STRING" id="929713.NIASO_10555"/>
<evidence type="ECO:0000313" key="4">
    <source>
        <dbReference type="Proteomes" id="UP000003586"/>
    </source>
</evidence>
<name>W0F0W2_9BACT</name>
<sequence length="721" mass="81649">MRKFSSLIIFSLIIFINKTIAQKLQWSPDGNSFYTFSEKGISSTDPVNAANNKMFMTVQDLTPGGASKPLTVQSFTVAPNGKLLLLFANTRRVWRQNTRGDYWIYNTETKKLVQLGKGLPESSLLFAKFSPDGKKVAYVSKHNIFIENLADNHRTQVTKDGTDRMINGTFDWVYEEEFGCQDGFRWSPDGTRIAYWKLDASHIRNFLMIDNTDSLYSFTIPVEYPKVGQNPSSCTIWLYDLASGKSRRAEVSGDPVQHYIPRMEWAPTGKAIVLQQLNRAQNETRLFSVDATTAKGKEFYKETDPAWIDIKSRWNDNDPTGWDWINDKGDFLWVSEKGGWRQIYKLNLEGKESLITRGNYDVIQFDFYDAPTGTIYYTASPENATQTYLYKINLSGGKGERVTPAALSGVNDYTISTNGKIALLNHSSAAEIAYGSVISLPEHKELVAAKRIKKAGPQDSKTEFFKVKTTDGIELDGWMVKPAHFDPNKKYPVVFYVYGEPATQTVMDNYSAGKNFLYKGSMADDCYIYISLENRGAPAPRGREWRKSIYRKIGQLNIRDQAMGAKEVLKWNFIDTSRVAVWGWSGGGSSTLNLMFQYPGIYKTGIAIAAVTNQLLYDNVYQERYMGVPTTSNEDFVKGSPITYAKNLRGNLLYIHGTGDDNVHYQNAEMLINELIKDGKQFQLMSYPNRTHSISEGEGTREHLSTLYTNYLRMYCPPGGR</sequence>
<organism evidence="3 4">
    <name type="scientific">Niabella soli DSM 19437</name>
    <dbReference type="NCBI Taxonomy" id="929713"/>
    <lineage>
        <taxon>Bacteria</taxon>
        <taxon>Pseudomonadati</taxon>
        <taxon>Bacteroidota</taxon>
        <taxon>Chitinophagia</taxon>
        <taxon>Chitinophagales</taxon>
        <taxon>Chitinophagaceae</taxon>
        <taxon>Niabella</taxon>
    </lineage>
</organism>
<dbReference type="eggNOG" id="COG1506">
    <property type="taxonomic scope" value="Bacteria"/>
</dbReference>
<dbReference type="Pfam" id="PF00326">
    <property type="entry name" value="Peptidase_S9"/>
    <property type="match status" value="1"/>
</dbReference>
<reference evidence="3 4" key="1">
    <citation type="submission" date="2013-12" db="EMBL/GenBank/DDBJ databases">
        <authorList>
            <consortium name="DOE Joint Genome Institute"/>
            <person name="Eisen J."/>
            <person name="Huntemann M."/>
            <person name="Han J."/>
            <person name="Chen A."/>
            <person name="Kyrpides N."/>
            <person name="Mavromatis K."/>
            <person name="Markowitz V."/>
            <person name="Palaniappan K."/>
            <person name="Ivanova N."/>
            <person name="Schaumberg A."/>
            <person name="Pati A."/>
            <person name="Liolios K."/>
            <person name="Nordberg H.P."/>
            <person name="Cantor M.N."/>
            <person name="Hua S.X."/>
            <person name="Woyke T."/>
        </authorList>
    </citation>
    <scope>NUCLEOTIDE SEQUENCE [LARGE SCALE GENOMIC DNA]</scope>
    <source>
        <strain evidence="4">DSM 19437</strain>
    </source>
</reference>
<dbReference type="Gene3D" id="2.140.10.30">
    <property type="entry name" value="Dipeptidylpeptidase IV, N-terminal domain"/>
    <property type="match status" value="1"/>
</dbReference>
<dbReference type="EMBL" id="CP007035">
    <property type="protein sequence ID" value="AHF15473.1"/>
    <property type="molecule type" value="Genomic_DNA"/>
</dbReference>